<feature type="transmembrane region" description="Helical" evidence="5">
    <location>
        <begin position="214"/>
        <end position="235"/>
    </location>
</feature>
<evidence type="ECO:0000256" key="1">
    <source>
        <dbReference type="ARBA" id="ARBA00004141"/>
    </source>
</evidence>
<dbReference type="PANTHER" id="PTHR42770">
    <property type="entry name" value="AMINO ACID TRANSPORTER-RELATED"/>
    <property type="match status" value="1"/>
</dbReference>
<keyword evidence="3 5" id="KW-1133">Transmembrane helix</keyword>
<dbReference type="OrthoDB" id="137613at2"/>
<dbReference type="Pfam" id="PF00324">
    <property type="entry name" value="AA_permease"/>
    <property type="match status" value="1"/>
</dbReference>
<dbReference type="PIRSF" id="PIRSF006060">
    <property type="entry name" value="AA_transporter"/>
    <property type="match status" value="1"/>
</dbReference>
<dbReference type="InterPro" id="IPR050367">
    <property type="entry name" value="APC_superfamily"/>
</dbReference>
<accession>A0A4P6F088</accession>
<proteinExistence type="predicted"/>
<feature type="transmembrane region" description="Helical" evidence="5">
    <location>
        <begin position="29"/>
        <end position="51"/>
    </location>
</feature>
<protein>
    <submittedName>
        <fullName evidence="7">APC family permease</fullName>
    </submittedName>
</protein>
<feature type="transmembrane region" description="Helical" evidence="5">
    <location>
        <begin position="63"/>
        <end position="86"/>
    </location>
</feature>
<feature type="transmembrane region" description="Helical" evidence="5">
    <location>
        <begin position="454"/>
        <end position="479"/>
    </location>
</feature>
<evidence type="ECO:0000256" key="4">
    <source>
        <dbReference type="ARBA" id="ARBA00023136"/>
    </source>
</evidence>
<gene>
    <name evidence="7" type="ORF">ET495_11325</name>
</gene>
<sequence>MSALVPTTAPGPAGQAAPPRALTGRLGPVAIVFMVVAAAAPLTVVGGAAPLGILLGNGVGFPALYAVSGVILLLFSVGLAAMTRVVPRPGAFFSFVGYGLGRRSGLAAAYLALLTYTTIQVSVYGYVGFILSGTFASLGLPVLPWWLWALGVVAVVGVLGYRHIDLSSKVLGALLVGEVGIVLAVVAGVLLTGGAEGLSAAPFEPSTVLSGSPAIGLMFAIAAFIGFEATAIFRDEARDPERTIPRATYAAVIGIAVFYTLASWGLVMAWGPSHVLDVVAADPGGMIVATTATYLGTAGEVIVQVLLVTSMFACVLSFHNVITRYQHTMSNAGLLPAAVGSVHPRHLSPHTSSFVQTATAAVLVGVFALLGLDPVLQVFTWFAGVATLAIAILMAVTSLAVIVWFRRTRVDSRRWNTLVAPTLGLLGLAAAAVAIVANFPLLVGDVDAAGAQRFGAVSAVLLGLVALFPLVGWVQAAILRRRRPESYARITEAIG</sequence>
<evidence type="ECO:0000313" key="8">
    <source>
        <dbReference type="Proteomes" id="UP000291758"/>
    </source>
</evidence>
<dbReference type="Gene3D" id="1.20.1740.10">
    <property type="entry name" value="Amino acid/polyamine transporter I"/>
    <property type="match status" value="1"/>
</dbReference>
<keyword evidence="8" id="KW-1185">Reference proteome</keyword>
<dbReference type="EMBL" id="CP035495">
    <property type="protein sequence ID" value="QAY63738.1"/>
    <property type="molecule type" value="Genomic_DNA"/>
</dbReference>
<feature type="transmembrane region" description="Helical" evidence="5">
    <location>
        <begin position="107"/>
        <end position="131"/>
    </location>
</feature>
<dbReference type="RefSeq" id="WP_129204898.1">
    <property type="nucleotide sequence ID" value="NZ_CP035495.1"/>
</dbReference>
<keyword evidence="2 5" id="KW-0812">Transmembrane</keyword>
<feature type="transmembrane region" description="Helical" evidence="5">
    <location>
        <begin position="301"/>
        <end position="322"/>
    </location>
</feature>
<evidence type="ECO:0000256" key="3">
    <source>
        <dbReference type="ARBA" id="ARBA00022989"/>
    </source>
</evidence>
<feature type="transmembrane region" description="Helical" evidence="5">
    <location>
        <begin position="143"/>
        <end position="161"/>
    </location>
</feature>
<comment type="subcellular location">
    <subcellularLocation>
        <location evidence="1">Membrane</location>
        <topology evidence="1">Multi-pass membrane protein</topology>
    </subcellularLocation>
</comment>
<dbReference type="Proteomes" id="UP000291758">
    <property type="component" value="Chromosome"/>
</dbReference>
<feature type="transmembrane region" description="Helical" evidence="5">
    <location>
        <begin position="354"/>
        <end position="372"/>
    </location>
</feature>
<name>A0A4P6F088_9MICO</name>
<dbReference type="GO" id="GO:0055085">
    <property type="term" value="P:transmembrane transport"/>
    <property type="evidence" value="ECO:0007669"/>
    <property type="project" value="InterPro"/>
</dbReference>
<keyword evidence="4 5" id="KW-0472">Membrane</keyword>
<evidence type="ECO:0000313" key="7">
    <source>
        <dbReference type="EMBL" id="QAY63738.1"/>
    </source>
</evidence>
<feature type="transmembrane region" description="Helical" evidence="5">
    <location>
        <begin position="247"/>
        <end position="270"/>
    </location>
</feature>
<dbReference type="KEGG" id="xyl:ET495_11325"/>
<reference evidence="7 8" key="1">
    <citation type="submission" date="2019-01" db="EMBL/GenBank/DDBJ databases">
        <title>Genome sequencing of strain 2JSPR-7.</title>
        <authorList>
            <person name="Heo J."/>
            <person name="Kim S.-J."/>
            <person name="Kim J.-S."/>
            <person name="Hong S.-B."/>
            <person name="Kwon S.-W."/>
        </authorList>
    </citation>
    <scope>NUCLEOTIDE SEQUENCE [LARGE SCALE GENOMIC DNA]</scope>
    <source>
        <strain evidence="7 8">2JSPR-7</strain>
    </source>
</reference>
<dbReference type="GO" id="GO:0016020">
    <property type="term" value="C:membrane"/>
    <property type="evidence" value="ECO:0007669"/>
    <property type="project" value="UniProtKB-SubCell"/>
</dbReference>
<feature type="domain" description="Amino acid permease/ SLC12A" evidence="6">
    <location>
        <begin position="57"/>
        <end position="483"/>
    </location>
</feature>
<feature type="transmembrane region" description="Helical" evidence="5">
    <location>
        <begin position="378"/>
        <end position="405"/>
    </location>
</feature>
<feature type="transmembrane region" description="Helical" evidence="5">
    <location>
        <begin position="173"/>
        <end position="194"/>
    </location>
</feature>
<dbReference type="AlphaFoldDB" id="A0A4P6F088"/>
<dbReference type="InterPro" id="IPR004841">
    <property type="entry name" value="AA-permease/SLC12A_dom"/>
</dbReference>
<evidence type="ECO:0000259" key="6">
    <source>
        <dbReference type="Pfam" id="PF00324"/>
    </source>
</evidence>
<evidence type="ECO:0000256" key="2">
    <source>
        <dbReference type="ARBA" id="ARBA00022692"/>
    </source>
</evidence>
<evidence type="ECO:0000256" key="5">
    <source>
        <dbReference type="SAM" id="Phobius"/>
    </source>
</evidence>
<organism evidence="7 8">
    <name type="scientific">Xylanimonas allomyrinae</name>
    <dbReference type="NCBI Taxonomy" id="2509459"/>
    <lineage>
        <taxon>Bacteria</taxon>
        <taxon>Bacillati</taxon>
        <taxon>Actinomycetota</taxon>
        <taxon>Actinomycetes</taxon>
        <taxon>Micrococcales</taxon>
        <taxon>Promicromonosporaceae</taxon>
        <taxon>Xylanimonas</taxon>
    </lineage>
</organism>
<dbReference type="PANTHER" id="PTHR42770:SF16">
    <property type="entry name" value="AMINO ACID PERMEASE"/>
    <property type="match status" value="1"/>
</dbReference>
<feature type="transmembrane region" description="Helical" evidence="5">
    <location>
        <begin position="417"/>
        <end position="442"/>
    </location>
</feature>